<dbReference type="SUPFAM" id="SSF54631">
    <property type="entry name" value="CBS-domain pair"/>
    <property type="match status" value="1"/>
</dbReference>
<feature type="non-terminal residue" evidence="2">
    <location>
        <position position="1"/>
    </location>
</feature>
<sequence length="103" mass="11411">GVLFAKPNDSILKVSDVMMRHAISQMPVLSGNRVVGTIMEESIIRNLSSNIANEKVKNIMGPPLPMVSEETSIDAIRPLLERHQGVLVARNREITHLKRSDAK</sequence>
<reference evidence="2" key="1">
    <citation type="journal article" date="2014" name="Front. Microbiol.">
        <title>High frequency of phylogenetically diverse reductive dehalogenase-homologous genes in deep subseafloor sedimentary metagenomes.</title>
        <authorList>
            <person name="Kawai M."/>
            <person name="Futagami T."/>
            <person name="Toyoda A."/>
            <person name="Takaki Y."/>
            <person name="Nishi S."/>
            <person name="Hori S."/>
            <person name="Arai W."/>
            <person name="Tsubouchi T."/>
            <person name="Morono Y."/>
            <person name="Uchiyama I."/>
            <person name="Ito T."/>
            <person name="Fujiyama A."/>
            <person name="Inagaki F."/>
            <person name="Takami H."/>
        </authorList>
    </citation>
    <scope>NUCLEOTIDE SEQUENCE</scope>
    <source>
        <strain evidence="2">Expedition CK06-06</strain>
    </source>
</reference>
<feature type="domain" description="CBS" evidence="1">
    <location>
        <begin position="1"/>
        <end position="54"/>
    </location>
</feature>
<dbReference type="AlphaFoldDB" id="X1K9J5"/>
<organism evidence="2">
    <name type="scientific">marine sediment metagenome</name>
    <dbReference type="NCBI Taxonomy" id="412755"/>
    <lineage>
        <taxon>unclassified sequences</taxon>
        <taxon>metagenomes</taxon>
        <taxon>ecological metagenomes</taxon>
    </lineage>
</organism>
<dbReference type="Gene3D" id="3.10.580.10">
    <property type="entry name" value="CBS-domain"/>
    <property type="match status" value="1"/>
</dbReference>
<dbReference type="PROSITE" id="PS51371">
    <property type="entry name" value="CBS"/>
    <property type="match status" value="1"/>
</dbReference>
<dbReference type="InterPro" id="IPR046342">
    <property type="entry name" value="CBS_dom_sf"/>
</dbReference>
<protein>
    <recommendedName>
        <fullName evidence="1">CBS domain-containing protein</fullName>
    </recommendedName>
</protein>
<dbReference type="InterPro" id="IPR000644">
    <property type="entry name" value="CBS_dom"/>
</dbReference>
<evidence type="ECO:0000259" key="1">
    <source>
        <dbReference type="PROSITE" id="PS51371"/>
    </source>
</evidence>
<name>X1K9J5_9ZZZZ</name>
<evidence type="ECO:0000313" key="2">
    <source>
        <dbReference type="EMBL" id="GAI03682.1"/>
    </source>
</evidence>
<gene>
    <name evidence="2" type="ORF">S06H3_19104</name>
</gene>
<dbReference type="Pfam" id="PF00571">
    <property type="entry name" value="CBS"/>
    <property type="match status" value="1"/>
</dbReference>
<comment type="caution">
    <text evidence="2">The sequence shown here is derived from an EMBL/GenBank/DDBJ whole genome shotgun (WGS) entry which is preliminary data.</text>
</comment>
<dbReference type="SMART" id="SM00116">
    <property type="entry name" value="CBS"/>
    <property type="match status" value="1"/>
</dbReference>
<accession>X1K9J5</accession>
<dbReference type="EMBL" id="BARV01009742">
    <property type="protein sequence ID" value="GAI03682.1"/>
    <property type="molecule type" value="Genomic_DNA"/>
</dbReference>
<proteinExistence type="predicted"/>